<sequence length="93" mass="11036">MKPFSELTPRQKFYRKNIPRLIIYGSFALVLAWSMYQMVKKQEQANASLKNVEDTMMNFYLETREQTDTVGMAAYMEQHLSPAEYQLWLQMGE</sequence>
<evidence type="ECO:0000313" key="3">
    <source>
        <dbReference type="Proteomes" id="UP000256708"/>
    </source>
</evidence>
<evidence type="ECO:0000313" key="2">
    <source>
        <dbReference type="EMBL" id="RDV13309.1"/>
    </source>
</evidence>
<dbReference type="AlphaFoldDB" id="A0A3D8L7C3"/>
<feature type="transmembrane region" description="Helical" evidence="1">
    <location>
        <begin position="21"/>
        <end position="39"/>
    </location>
</feature>
<dbReference type="EMBL" id="QRGR01000025">
    <property type="protein sequence ID" value="RDV13309.1"/>
    <property type="molecule type" value="Genomic_DNA"/>
</dbReference>
<name>A0A3D8L7C3_9BACT</name>
<comment type="caution">
    <text evidence="2">The sequence shown here is derived from an EMBL/GenBank/DDBJ whole genome shotgun (WGS) entry which is preliminary data.</text>
</comment>
<dbReference type="OrthoDB" id="853466at2"/>
<keyword evidence="1" id="KW-1133">Transmembrane helix</keyword>
<evidence type="ECO:0000256" key="1">
    <source>
        <dbReference type="SAM" id="Phobius"/>
    </source>
</evidence>
<dbReference type="RefSeq" id="WP_115567368.1">
    <property type="nucleotide sequence ID" value="NZ_QRGR01000025.1"/>
</dbReference>
<keyword evidence="1" id="KW-0812">Transmembrane</keyword>
<organism evidence="2 3">
    <name type="scientific">Pontibacter diazotrophicus</name>
    <dbReference type="NCBI Taxonomy" id="1400979"/>
    <lineage>
        <taxon>Bacteria</taxon>
        <taxon>Pseudomonadati</taxon>
        <taxon>Bacteroidota</taxon>
        <taxon>Cytophagia</taxon>
        <taxon>Cytophagales</taxon>
        <taxon>Hymenobacteraceae</taxon>
        <taxon>Pontibacter</taxon>
    </lineage>
</organism>
<proteinExistence type="predicted"/>
<keyword evidence="3" id="KW-1185">Reference proteome</keyword>
<dbReference type="Proteomes" id="UP000256708">
    <property type="component" value="Unassembled WGS sequence"/>
</dbReference>
<protein>
    <submittedName>
        <fullName evidence="2">Uncharacterized protein</fullName>
    </submittedName>
</protein>
<accession>A0A3D8L7C3</accession>
<reference evidence="3" key="1">
    <citation type="submission" date="2018-08" db="EMBL/GenBank/DDBJ databases">
        <authorList>
            <person name="Liu Z.-W."/>
            <person name="Du Z.-J."/>
        </authorList>
    </citation>
    <scope>NUCLEOTIDE SEQUENCE [LARGE SCALE GENOMIC DNA]</scope>
    <source>
        <strain evidence="3">H4X</strain>
    </source>
</reference>
<keyword evidence="1" id="KW-0472">Membrane</keyword>
<gene>
    <name evidence="2" type="ORF">DXT99_20020</name>
</gene>